<dbReference type="InterPro" id="IPR007215">
    <property type="entry name" value="Sulphur_relay_TusB/DsrH"/>
</dbReference>
<proteinExistence type="predicted"/>
<keyword evidence="2" id="KW-1185">Reference proteome</keyword>
<organism evidence="1 2">
    <name type="scientific">Paraglaciecola algarum</name>
    <dbReference type="NCBI Taxonomy" id="3050085"/>
    <lineage>
        <taxon>Bacteria</taxon>
        <taxon>Pseudomonadati</taxon>
        <taxon>Pseudomonadota</taxon>
        <taxon>Gammaproteobacteria</taxon>
        <taxon>Alteromonadales</taxon>
        <taxon>Alteromonadaceae</taxon>
        <taxon>Paraglaciecola</taxon>
    </lineage>
</organism>
<accession>A0ABS9D2E0</accession>
<dbReference type="InterPro" id="IPR027396">
    <property type="entry name" value="DsrEFH-like"/>
</dbReference>
<sequence>MILHKFTASPYTSTLIEQTIERIAPQDKVILVQDAVYACTHRDLAKKLAKFKPVYCIQDDLVARGLTNVQQGFQVICYKEFVELTLTYKQVISW</sequence>
<reference evidence="1 2" key="1">
    <citation type="submission" date="2022-01" db="EMBL/GenBank/DDBJ databases">
        <title>Paraglaciecola sp. G1-23.</title>
        <authorList>
            <person name="Jin M.S."/>
            <person name="Han D.M."/>
            <person name="Kim H.M."/>
            <person name="Jeon C.O."/>
        </authorList>
    </citation>
    <scope>NUCLEOTIDE SEQUENCE [LARGE SCALE GENOMIC DNA]</scope>
    <source>
        <strain evidence="1 2">G1-23</strain>
    </source>
</reference>
<name>A0ABS9D2E0_9ALTE</name>
<evidence type="ECO:0000313" key="2">
    <source>
        <dbReference type="Proteomes" id="UP001521137"/>
    </source>
</evidence>
<comment type="caution">
    <text evidence="1">The sequence shown here is derived from an EMBL/GenBank/DDBJ whole genome shotgun (WGS) entry which is preliminary data.</text>
</comment>
<dbReference type="Pfam" id="PF04077">
    <property type="entry name" value="DsrH"/>
    <property type="match status" value="1"/>
</dbReference>
<protein>
    <submittedName>
        <fullName evidence="1">Sulfurtransferase complex subunit TusB</fullName>
    </submittedName>
</protein>
<evidence type="ECO:0000313" key="1">
    <source>
        <dbReference type="EMBL" id="MCF2947046.1"/>
    </source>
</evidence>
<gene>
    <name evidence="1" type="primary">tusB</name>
    <name evidence="1" type="ORF">L0668_02930</name>
</gene>
<dbReference type="Proteomes" id="UP001521137">
    <property type="component" value="Unassembled WGS sequence"/>
</dbReference>
<dbReference type="NCBIfam" id="TIGR03011">
    <property type="entry name" value="sulf_tusB_dsrH"/>
    <property type="match status" value="1"/>
</dbReference>
<dbReference type="PANTHER" id="PTHR37526">
    <property type="entry name" value="PROTEIN TUSB"/>
    <property type="match status" value="1"/>
</dbReference>
<dbReference type="RefSeq" id="WP_235310558.1">
    <property type="nucleotide sequence ID" value="NZ_JAKGAS010000001.1"/>
</dbReference>
<dbReference type="SUPFAM" id="SSF75169">
    <property type="entry name" value="DsrEFH-like"/>
    <property type="match status" value="1"/>
</dbReference>
<dbReference type="Gene3D" id="3.40.1260.10">
    <property type="entry name" value="DsrEFH-like"/>
    <property type="match status" value="1"/>
</dbReference>
<dbReference type="PANTHER" id="PTHR37526:SF1">
    <property type="entry name" value="PROTEIN TUSB"/>
    <property type="match status" value="1"/>
</dbReference>
<dbReference type="EMBL" id="JAKGAS010000001">
    <property type="protein sequence ID" value="MCF2947046.1"/>
    <property type="molecule type" value="Genomic_DNA"/>
</dbReference>